<evidence type="ECO:0000313" key="2">
    <source>
        <dbReference type="Proteomes" id="UP000249354"/>
    </source>
</evidence>
<reference evidence="1 2" key="2">
    <citation type="submission" date="2018-06" db="EMBL/GenBank/DDBJ databases">
        <title>Metagenomic assembly of (sub)arctic Cyanobacteria and their associated microbiome from non-axenic cultures.</title>
        <authorList>
            <person name="Baurain D."/>
        </authorList>
    </citation>
    <scope>NUCLEOTIDE SEQUENCE [LARGE SCALE GENOMIC DNA]</scope>
    <source>
        <strain evidence="1">ULC129bin1</strain>
    </source>
</reference>
<dbReference type="Proteomes" id="UP000249354">
    <property type="component" value="Unassembled WGS sequence"/>
</dbReference>
<organism evidence="1 2">
    <name type="scientific">Leptolyngbya foveolarum</name>
    <dbReference type="NCBI Taxonomy" id="47253"/>
    <lineage>
        <taxon>Bacteria</taxon>
        <taxon>Bacillati</taxon>
        <taxon>Cyanobacteriota</taxon>
        <taxon>Cyanophyceae</taxon>
        <taxon>Leptolyngbyales</taxon>
        <taxon>Leptolyngbyaceae</taxon>
        <taxon>Leptolyngbya group</taxon>
        <taxon>Leptolyngbya</taxon>
    </lineage>
</organism>
<comment type="caution">
    <text evidence="1">The sequence shown here is derived from an EMBL/GenBank/DDBJ whole genome shotgun (WGS) entry which is preliminary data.</text>
</comment>
<dbReference type="EMBL" id="QBMC01000195">
    <property type="protein sequence ID" value="PZO11238.1"/>
    <property type="molecule type" value="Genomic_DNA"/>
</dbReference>
<sequence>MNNVRQLELNLEVAMEEASEIPEKADVLSLWAQFEGELAGLEQRDHLRVAGDILVQLAGLCEAKADVLWEDWQDAHNAEGPVMDGDWLQGMTRQTQELDFSELVSRSYYTNSDHQNEDKVDEDSVAGGAEKLSILNMIDALEDADLKSQALAVSHSENVSDWVKALANGSVDSPQRLVDLQQQLEMPLIEVWIAALLGGFSMEQRGSFYQTQEIWVSRCR</sequence>
<dbReference type="AlphaFoldDB" id="A0A2W4VWI0"/>
<gene>
    <name evidence="1" type="ORF">DCF25_19800</name>
</gene>
<accession>A0A2W4VWI0</accession>
<name>A0A2W4VWI0_9CYAN</name>
<reference evidence="2" key="1">
    <citation type="submission" date="2018-04" db="EMBL/GenBank/DDBJ databases">
        <authorList>
            <person name="Cornet L."/>
        </authorList>
    </citation>
    <scope>NUCLEOTIDE SEQUENCE [LARGE SCALE GENOMIC DNA]</scope>
</reference>
<proteinExistence type="predicted"/>
<evidence type="ECO:0000313" key="1">
    <source>
        <dbReference type="EMBL" id="PZO11238.1"/>
    </source>
</evidence>
<protein>
    <submittedName>
        <fullName evidence="1">Uncharacterized protein</fullName>
    </submittedName>
</protein>